<proteinExistence type="predicted"/>
<protein>
    <submittedName>
        <fullName evidence="2">Uncharacterized protein</fullName>
    </submittedName>
</protein>
<organism evidence="2">
    <name type="scientific">Microvirus mar10</name>
    <dbReference type="NCBI Taxonomy" id="2851142"/>
    <lineage>
        <taxon>Viruses</taxon>
        <taxon>Monodnaviria</taxon>
        <taxon>Sangervirae</taxon>
        <taxon>Phixviricota</taxon>
        <taxon>Malgrandaviricetes</taxon>
        <taxon>Petitvirales</taxon>
        <taxon>Microviridae</taxon>
    </lineage>
</organism>
<evidence type="ECO:0000313" key="2">
    <source>
        <dbReference type="EMBL" id="QXN75034.1"/>
    </source>
</evidence>
<sequence>MIVLKCFEESCKPVEGQKFDYLVQDYIYNPETKLLSVSPIKKDIYEYINSFASSSLDAILDKYTSISSVDVDAPVASREQYDLNSIALAFEKAEDYRTSRNLSDDLSIEEIYTLMLKESEDLKNEIIKKGGEQSEKKAQSEQTLQP</sequence>
<dbReference type="EMBL" id="MZ089756">
    <property type="protein sequence ID" value="QXN75034.1"/>
    <property type="molecule type" value="Genomic_DNA"/>
</dbReference>
<feature type="region of interest" description="Disordered" evidence="1">
    <location>
        <begin position="127"/>
        <end position="146"/>
    </location>
</feature>
<reference evidence="2" key="1">
    <citation type="submission" date="2021-04" db="EMBL/GenBank/DDBJ databases">
        <title>Genomes of microviruses identified in yellow-bellied marmot fecal samples.</title>
        <authorList>
            <person name="Varsani A."/>
            <person name="Kraberger S."/>
            <person name="Chatterjee A."/>
            <person name="Richet C."/>
            <person name="Fontenele R.S."/>
            <person name="Schmidlin K."/>
            <person name="Blumstein D.T."/>
        </authorList>
    </citation>
    <scope>NUCLEOTIDE SEQUENCE</scope>
    <source>
        <strain evidence="2">Mar10</strain>
    </source>
</reference>
<feature type="compositionally biased region" description="Basic and acidic residues" evidence="1">
    <location>
        <begin position="127"/>
        <end position="139"/>
    </location>
</feature>
<name>A0A8F5MKX5_9VIRU</name>
<evidence type="ECO:0000256" key="1">
    <source>
        <dbReference type="SAM" id="MobiDB-lite"/>
    </source>
</evidence>
<accession>A0A8F5MKX5</accession>